<accession>A0A8H5GFJ7</accession>
<dbReference type="Pfam" id="PF01753">
    <property type="entry name" value="zf-MYND"/>
    <property type="match status" value="1"/>
</dbReference>
<dbReference type="PROSITE" id="PS50865">
    <property type="entry name" value="ZF_MYND_2"/>
    <property type="match status" value="1"/>
</dbReference>
<dbReference type="GO" id="GO:0005634">
    <property type="term" value="C:nucleus"/>
    <property type="evidence" value="ECO:0007669"/>
    <property type="project" value="TreeGrafter"/>
</dbReference>
<reference evidence="7 8" key="1">
    <citation type="journal article" date="2020" name="ISME J.">
        <title>Uncovering the hidden diversity of litter-decomposition mechanisms in mushroom-forming fungi.</title>
        <authorList>
            <person name="Floudas D."/>
            <person name="Bentzer J."/>
            <person name="Ahren D."/>
            <person name="Johansson T."/>
            <person name="Persson P."/>
            <person name="Tunlid A."/>
        </authorList>
    </citation>
    <scope>NUCLEOTIDE SEQUENCE [LARGE SCALE GENOMIC DNA]</scope>
    <source>
        <strain evidence="7 8">CBS 146.42</strain>
    </source>
</reference>
<dbReference type="Proteomes" id="UP000559027">
    <property type="component" value="Unassembled WGS sequence"/>
</dbReference>
<dbReference type="GO" id="GO:0000981">
    <property type="term" value="F:DNA-binding transcription factor activity, RNA polymerase II-specific"/>
    <property type="evidence" value="ECO:0007669"/>
    <property type="project" value="TreeGrafter"/>
</dbReference>
<dbReference type="InterPro" id="IPR002893">
    <property type="entry name" value="Znf_MYND"/>
</dbReference>
<evidence type="ECO:0000256" key="1">
    <source>
        <dbReference type="ARBA" id="ARBA00022723"/>
    </source>
</evidence>
<organism evidence="7 8">
    <name type="scientific">Leucocoprinus leucothites</name>
    <dbReference type="NCBI Taxonomy" id="201217"/>
    <lineage>
        <taxon>Eukaryota</taxon>
        <taxon>Fungi</taxon>
        <taxon>Dikarya</taxon>
        <taxon>Basidiomycota</taxon>
        <taxon>Agaricomycotina</taxon>
        <taxon>Agaricomycetes</taxon>
        <taxon>Agaricomycetidae</taxon>
        <taxon>Agaricales</taxon>
        <taxon>Agaricineae</taxon>
        <taxon>Agaricaceae</taxon>
        <taxon>Leucocoprinus</taxon>
    </lineage>
</organism>
<feature type="region of interest" description="Disordered" evidence="5">
    <location>
        <begin position="1129"/>
        <end position="1149"/>
    </location>
</feature>
<dbReference type="InterPro" id="IPR024119">
    <property type="entry name" value="TF_DEAF-1"/>
</dbReference>
<dbReference type="Pfam" id="PF14737">
    <property type="entry name" value="DUF4470"/>
    <property type="match status" value="1"/>
</dbReference>
<evidence type="ECO:0000259" key="6">
    <source>
        <dbReference type="PROSITE" id="PS50865"/>
    </source>
</evidence>
<evidence type="ECO:0000256" key="2">
    <source>
        <dbReference type="ARBA" id="ARBA00022771"/>
    </source>
</evidence>
<dbReference type="InterPro" id="IPR027974">
    <property type="entry name" value="DUF4470"/>
</dbReference>
<dbReference type="SUPFAM" id="SSF144232">
    <property type="entry name" value="HIT/MYND zinc finger-like"/>
    <property type="match status" value="1"/>
</dbReference>
<dbReference type="EMBL" id="JAACJO010000001">
    <property type="protein sequence ID" value="KAF5364066.1"/>
    <property type="molecule type" value="Genomic_DNA"/>
</dbReference>
<dbReference type="GO" id="GO:0008270">
    <property type="term" value="F:zinc ion binding"/>
    <property type="evidence" value="ECO:0007669"/>
    <property type="project" value="UniProtKB-KW"/>
</dbReference>
<comment type="caution">
    <text evidence="7">The sequence shown here is derived from an EMBL/GenBank/DDBJ whole genome shotgun (WGS) entry which is preliminary data.</text>
</comment>
<keyword evidence="2 4" id="KW-0863">Zinc-finger</keyword>
<evidence type="ECO:0000313" key="7">
    <source>
        <dbReference type="EMBL" id="KAF5364066.1"/>
    </source>
</evidence>
<proteinExistence type="predicted"/>
<feature type="domain" description="MYND-type" evidence="6">
    <location>
        <begin position="1156"/>
        <end position="1195"/>
    </location>
</feature>
<evidence type="ECO:0000313" key="8">
    <source>
        <dbReference type="Proteomes" id="UP000559027"/>
    </source>
</evidence>
<keyword evidence="8" id="KW-1185">Reference proteome</keyword>
<dbReference type="Gene3D" id="6.10.140.2220">
    <property type="match status" value="1"/>
</dbReference>
<evidence type="ECO:0000256" key="4">
    <source>
        <dbReference type="PROSITE-ProRule" id="PRU00134"/>
    </source>
</evidence>
<dbReference type="AlphaFoldDB" id="A0A8H5GFJ7"/>
<evidence type="ECO:0000256" key="5">
    <source>
        <dbReference type="SAM" id="MobiDB-lite"/>
    </source>
</evidence>
<dbReference type="PROSITE" id="PS01360">
    <property type="entry name" value="ZF_MYND_1"/>
    <property type="match status" value="1"/>
</dbReference>
<gene>
    <name evidence="7" type="ORF">D9756_000166</name>
</gene>
<name>A0A8H5GFJ7_9AGAR</name>
<keyword evidence="3" id="KW-0862">Zinc</keyword>
<protein>
    <recommendedName>
        <fullName evidence="6">MYND-type domain-containing protein</fullName>
    </recommendedName>
</protein>
<dbReference type="PANTHER" id="PTHR10237:SF14">
    <property type="entry name" value="MYND-TYPE DOMAIN-CONTAINING PROTEIN"/>
    <property type="match status" value="1"/>
</dbReference>
<evidence type="ECO:0000256" key="3">
    <source>
        <dbReference type="ARBA" id="ARBA00022833"/>
    </source>
</evidence>
<keyword evidence="1" id="KW-0479">Metal-binding</keyword>
<dbReference type="PANTHER" id="PTHR10237">
    <property type="entry name" value="DEFORMED EPIDERMAL AUTOREGULATORY FACTOR 1 HOMOLOG SUPPRESSIN"/>
    <property type="match status" value="1"/>
</dbReference>
<sequence>MSQPTFWPKNQYWYPIGNTPPICLTDYLPGQEDANILLLGCGDPRNILYTVFIDHADSPRLLDITCCDCEPAIIARNVLLLTLIADNVETGHILLCWRIFYDLFIDKQTAVLLKEHCIKLANFASDITTWTTSPYGDFIKFANQDTLHKARRSWSSYAETLILPDSQQTQLKQRFLSDMKAKSNPRTSLSTIPPVAFASIPSAAPLCAEYVRLAPQAFTQYWKLGVTNPKVTSTTPIQVNPTFLFSTAGRQFNLHSGTDPCAAFHLALALTQISFDDSPTSKPAKTERDLWNACRKQFSQWAASFHRRVKRAGEETPMTIIRFAVGEALAFCDALQLCKAGDFSPMVYSSTWGGTKFSFDGQTIPIAFNVIDTSNLSDTVGLLNVLVAATPLLQKMPYSVLNTSSLLSYNDHPTRRSAIEERAILDFPSLALLLGITPTCFNSGLAFRNCSETASFSASAGFSPDTHHYERVTWKFSEYTHAKWDGTAVQRNHKVQYAAEDFVEKLFATYLKMFSDESASFLLSLRDARNHWKAKQKVHYSRQSFVRFLQAIRSIGIIETNWTQTLDIFATRLRTDATLPNGASYAQNLFADLHIWGIYSVDLLRPGAVARVAGSKPAPFQTWENIPPVVCLVLKVPRKELKALETETRLTGEPTIECETFYQSSSGHSSIRPVFGDISDVGGRKIITEDPRGFSGDSPLIISFFVSSWILVKQPHELRVGLRAKATPEAVLCFAQKLGPELRVYSTNLLNRNNVFILRERPDNPGELQRRARMNPVTQHVEGLVGLTKASHTSGHSEILSKKLEVGDPGAKNALANKAIVSIKQTTPFCMEVAIGDCHRYSLLYPIPVDGSHSKTRIARKSSYIEVDVPPRVSPLSQLMLQPFPVTLANKDARHQIICWNAPYINLDYLPTISFSENPIWVDRHLRFCMTRQERLLQHSESRSPEKWGPSTNFKVSIKNILRRFAMGKHKAYFLYQDGNQIPHAVILALSVRHDTSSATILGDAVVIFPDSTNLQLIGERLEGNNMITSIHGDEVRLWSRALPVFAERCRRWEHLPTCEYIQRECVPLSVEYGQSPLCSCGKGKNLGSFHANNAWKDLGPHATRIALTPMFPVPYLEDVTEPAMKDLGEKQPISTPSNPPPAAAKPKRKKSRNVCQHCQGTGNPKLRICCGCRAVRYCSRDCQKADWKHHKNLCKKPE</sequence>
<dbReference type="OrthoDB" id="432970at2759"/>